<comment type="similarity">
    <text evidence="1">Belongs to the LysR transcriptional regulatory family.</text>
</comment>
<dbReference type="GO" id="GO:0003700">
    <property type="term" value="F:DNA-binding transcription factor activity"/>
    <property type="evidence" value="ECO:0007669"/>
    <property type="project" value="InterPro"/>
</dbReference>
<evidence type="ECO:0000256" key="1">
    <source>
        <dbReference type="ARBA" id="ARBA00009437"/>
    </source>
</evidence>
<evidence type="ECO:0000313" key="7">
    <source>
        <dbReference type="Proteomes" id="UP000217005"/>
    </source>
</evidence>
<dbReference type="PANTHER" id="PTHR30419">
    <property type="entry name" value="HTH-TYPE TRANSCRIPTIONAL REGULATOR YBHD"/>
    <property type="match status" value="1"/>
</dbReference>
<feature type="domain" description="HTH lysR-type" evidence="5">
    <location>
        <begin position="1"/>
        <end position="58"/>
    </location>
</feature>
<evidence type="ECO:0000256" key="4">
    <source>
        <dbReference type="ARBA" id="ARBA00023163"/>
    </source>
</evidence>
<keyword evidence="4" id="KW-0804">Transcription</keyword>
<gene>
    <name evidence="6" type="ORF">CEG14_12605</name>
</gene>
<dbReference type="Gene3D" id="1.10.10.10">
    <property type="entry name" value="Winged helix-like DNA-binding domain superfamily/Winged helix DNA-binding domain"/>
    <property type="match status" value="1"/>
</dbReference>
<dbReference type="PRINTS" id="PR00039">
    <property type="entry name" value="HTHLYSR"/>
</dbReference>
<dbReference type="Pfam" id="PF00126">
    <property type="entry name" value="HTH_1"/>
    <property type="match status" value="1"/>
</dbReference>
<dbReference type="RefSeq" id="WP_094826690.1">
    <property type="nucleotide sequence ID" value="NZ_NEVL01000003.1"/>
</dbReference>
<dbReference type="SUPFAM" id="SSF53850">
    <property type="entry name" value="Periplasmic binding protein-like II"/>
    <property type="match status" value="1"/>
</dbReference>
<dbReference type="Proteomes" id="UP000217005">
    <property type="component" value="Unassembled WGS sequence"/>
</dbReference>
<evidence type="ECO:0000313" key="6">
    <source>
        <dbReference type="EMBL" id="OZI35882.1"/>
    </source>
</evidence>
<dbReference type="PROSITE" id="PS50931">
    <property type="entry name" value="HTH_LYSR"/>
    <property type="match status" value="1"/>
</dbReference>
<evidence type="ECO:0000256" key="3">
    <source>
        <dbReference type="ARBA" id="ARBA00023125"/>
    </source>
</evidence>
<dbReference type="InterPro" id="IPR050950">
    <property type="entry name" value="HTH-type_LysR_regulators"/>
</dbReference>
<dbReference type="InterPro" id="IPR005119">
    <property type="entry name" value="LysR_subst-bd"/>
</dbReference>
<evidence type="ECO:0000259" key="5">
    <source>
        <dbReference type="PROSITE" id="PS50931"/>
    </source>
</evidence>
<sequence>MDLKQIAYFVQVAEGRSFSRAAEALGVAQPTLSRQVRLLELELGQHLLYRNGRGVEPTEAGVRLLGHARGLLHLAERAREDLRTLGDTPAGKVVVGLPPRIARVLTPPLVARFRSAFPQASIAVAEGLSAQVREWLLAGRVDLAVLYDPPATPQILTESLLREDLVLVAAAGSRPALPARITVSQLPAYPLILPSLPNAIRTLVEGVCRRVGVRLNVVTEVDAVQTILELAAQGQACAILPRSAALGGPALAVCRIEAPVIRNRLVLATPRQRPATRLADATAELLRGLDLHALLYGEARADGPPAAP</sequence>
<dbReference type="InterPro" id="IPR036390">
    <property type="entry name" value="WH_DNA-bd_sf"/>
</dbReference>
<dbReference type="AlphaFoldDB" id="A0A261SG15"/>
<comment type="caution">
    <text evidence="6">The sequence shown here is derived from an EMBL/GenBank/DDBJ whole genome shotgun (WGS) entry which is preliminary data.</text>
</comment>
<dbReference type="EMBL" id="NEVL01000003">
    <property type="protein sequence ID" value="OZI35882.1"/>
    <property type="molecule type" value="Genomic_DNA"/>
</dbReference>
<dbReference type="GO" id="GO:0005829">
    <property type="term" value="C:cytosol"/>
    <property type="evidence" value="ECO:0007669"/>
    <property type="project" value="TreeGrafter"/>
</dbReference>
<accession>A0A261SG15</accession>
<organism evidence="6 7">
    <name type="scientific">Bordetella genomosp. 1</name>
    <dbReference type="NCBI Taxonomy" id="1395607"/>
    <lineage>
        <taxon>Bacteria</taxon>
        <taxon>Pseudomonadati</taxon>
        <taxon>Pseudomonadota</taxon>
        <taxon>Betaproteobacteria</taxon>
        <taxon>Burkholderiales</taxon>
        <taxon>Alcaligenaceae</taxon>
        <taxon>Bordetella</taxon>
    </lineage>
</organism>
<dbReference type="FunFam" id="1.10.10.10:FF:000001">
    <property type="entry name" value="LysR family transcriptional regulator"/>
    <property type="match status" value="1"/>
</dbReference>
<dbReference type="InterPro" id="IPR000847">
    <property type="entry name" value="LysR_HTH_N"/>
</dbReference>
<reference evidence="6 7" key="1">
    <citation type="submission" date="2017-05" db="EMBL/GenBank/DDBJ databases">
        <title>Complete and WGS of Bordetella genogroups.</title>
        <authorList>
            <person name="Spilker T."/>
            <person name="LiPuma J."/>
        </authorList>
    </citation>
    <scope>NUCLEOTIDE SEQUENCE [LARGE SCALE GENOMIC DNA]</scope>
    <source>
        <strain evidence="6 7">AU17610</strain>
    </source>
</reference>
<name>A0A261SG15_9BORD</name>
<dbReference type="SUPFAM" id="SSF46785">
    <property type="entry name" value="Winged helix' DNA-binding domain"/>
    <property type="match status" value="1"/>
</dbReference>
<proteinExistence type="inferred from homology"/>
<protein>
    <submittedName>
        <fullName evidence="6">LysR family transcriptional regulator</fullName>
    </submittedName>
</protein>
<dbReference type="Pfam" id="PF03466">
    <property type="entry name" value="LysR_substrate"/>
    <property type="match status" value="1"/>
</dbReference>
<keyword evidence="2" id="KW-0805">Transcription regulation</keyword>
<keyword evidence="3" id="KW-0238">DNA-binding</keyword>
<dbReference type="OrthoDB" id="8587114at2"/>
<dbReference type="GO" id="GO:0003677">
    <property type="term" value="F:DNA binding"/>
    <property type="evidence" value="ECO:0007669"/>
    <property type="project" value="UniProtKB-KW"/>
</dbReference>
<evidence type="ECO:0000256" key="2">
    <source>
        <dbReference type="ARBA" id="ARBA00023015"/>
    </source>
</evidence>
<dbReference type="InterPro" id="IPR036388">
    <property type="entry name" value="WH-like_DNA-bd_sf"/>
</dbReference>
<dbReference type="Gene3D" id="3.40.190.290">
    <property type="match status" value="1"/>
</dbReference>